<dbReference type="SMART" id="SM00448">
    <property type="entry name" value="REC"/>
    <property type="match status" value="1"/>
</dbReference>
<name>A0A2T1HLY9_9HYPH</name>
<keyword evidence="5" id="KW-1185">Reference proteome</keyword>
<dbReference type="EMBL" id="PVZS01000047">
    <property type="protein sequence ID" value="PSC02589.1"/>
    <property type="molecule type" value="Genomic_DNA"/>
</dbReference>
<dbReference type="Proteomes" id="UP000239772">
    <property type="component" value="Unassembled WGS sequence"/>
</dbReference>
<comment type="caution">
    <text evidence="4">The sequence shown here is derived from an EMBL/GenBank/DDBJ whole genome shotgun (WGS) entry which is preliminary data.</text>
</comment>
<evidence type="ECO:0000256" key="2">
    <source>
        <dbReference type="PROSITE-ProRule" id="PRU00169"/>
    </source>
</evidence>
<proteinExistence type="predicted"/>
<feature type="domain" description="Response regulatory" evidence="3">
    <location>
        <begin position="8"/>
        <end position="125"/>
    </location>
</feature>
<dbReference type="PROSITE" id="PS50110">
    <property type="entry name" value="RESPONSE_REGULATORY"/>
    <property type="match status" value="1"/>
</dbReference>
<evidence type="ECO:0000259" key="3">
    <source>
        <dbReference type="PROSITE" id="PS50110"/>
    </source>
</evidence>
<dbReference type="GO" id="GO:0000160">
    <property type="term" value="P:phosphorelay signal transduction system"/>
    <property type="evidence" value="ECO:0007669"/>
    <property type="project" value="InterPro"/>
</dbReference>
<dbReference type="PANTHER" id="PTHR44591">
    <property type="entry name" value="STRESS RESPONSE REGULATOR PROTEIN 1"/>
    <property type="match status" value="1"/>
</dbReference>
<dbReference type="Gene3D" id="3.40.50.2300">
    <property type="match status" value="1"/>
</dbReference>
<dbReference type="AlphaFoldDB" id="A0A2T1HLY9"/>
<feature type="modified residue" description="4-aspartylphosphate" evidence="2">
    <location>
        <position position="58"/>
    </location>
</feature>
<dbReference type="PANTHER" id="PTHR44591:SF25">
    <property type="entry name" value="CHEMOTAXIS TWO-COMPONENT RESPONSE REGULATOR"/>
    <property type="match status" value="1"/>
</dbReference>
<dbReference type="InterPro" id="IPR001789">
    <property type="entry name" value="Sig_transdc_resp-reg_receiver"/>
</dbReference>
<dbReference type="InterPro" id="IPR050595">
    <property type="entry name" value="Bact_response_regulator"/>
</dbReference>
<keyword evidence="1 2" id="KW-0597">Phosphoprotein</keyword>
<dbReference type="RefSeq" id="WP_106340496.1">
    <property type="nucleotide sequence ID" value="NZ_PVZS01000047.1"/>
</dbReference>
<protein>
    <recommendedName>
        <fullName evidence="3">Response regulatory domain-containing protein</fullName>
    </recommendedName>
</protein>
<evidence type="ECO:0000313" key="4">
    <source>
        <dbReference type="EMBL" id="PSC02589.1"/>
    </source>
</evidence>
<gene>
    <name evidence="4" type="ORF">SLNSH_23215</name>
</gene>
<dbReference type="InterPro" id="IPR011006">
    <property type="entry name" value="CheY-like_superfamily"/>
</dbReference>
<organism evidence="4 5">
    <name type="scientific">Alsobacter soli</name>
    <dbReference type="NCBI Taxonomy" id="2109933"/>
    <lineage>
        <taxon>Bacteria</taxon>
        <taxon>Pseudomonadati</taxon>
        <taxon>Pseudomonadota</taxon>
        <taxon>Alphaproteobacteria</taxon>
        <taxon>Hyphomicrobiales</taxon>
        <taxon>Alsobacteraceae</taxon>
        <taxon>Alsobacter</taxon>
    </lineage>
</organism>
<evidence type="ECO:0000313" key="5">
    <source>
        <dbReference type="Proteomes" id="UP000239772"/>
    </source>
</evidence>
<sequence>MSELRTKKVLVVDDQKSMRGLLRFALLQMGFETIDGAESGEEAIKKLTTVRYDLIITDMHMGGVSGLGLLKAVRSHPVLRGTPVIMATSETSSDTVRQAKQLGVDAFILKPVEPAALQSRVKTVLKAA</sequence>
<evidence type="ECO:0000256" key="1">
    <source>
        <dbReference type="ARBA" id="ARBA00022553"/>
    </source>
</evidence>
<dbReference type="OrthoDB" id="9800897at2"/>
<reference evidence="5" key="1">
    <citation type="submission" date="2018-03" db="EMBL/GenBank/DDBJ databases">
        <authorList>
            <person name="Sun L."/>
            <person name="Liu H."/>
            <person name="Chen W."/>
            <person name="Huang K."/>
            <person name="Liu W."/>
            <person name="Gao X."/>
        </authorList>
    </citation>
    <scope>NUCLEOTIDE SEQUENCE [LARGE SCALE GENOMIC DNA]</scope>
    <source>
        <strain evidence="5">SH9</strain>
    </source>
</reference>
<accession>A0A2T1HLY9</accession>
<dbReference type="SUPFAM" id="SSF52172">
    <property type="entry name" value="CheY-like"/>
    <property type="match status" value="1"/>
</dbReference>
<dbReference type="Pfam" id="PF00072">
    <property type="entry name" value="Response_reg"/>
    <property type="match status" value="1"/>
</dbReference>